<evidence type="ECO:0000313" key="3">
    <source>
        <dbReference type="WBParaSite" id="GPLIN_000979700"/>
    </source>
</evidence>
<reference evidence="2" key="1">
    <citation type="submission" date="2014-05" db="EMBL/GenBank/DDBJ databases">
        <title>The genome and life-stage specific transcriptomes of Globodera pallida elucidate key aspects of plant parasitism by a cyst nematode.</title>
        <authorList>
            <person name="Cotton J.A."/>
            <person name="Lilley C.J."/>
            <person name="Jones L.M."/>
            <person name="Kikuchi T."/>
            <person name="Reid A.J."/>
            <person name="Thorpe P."/>
            <person name="Tsai I.J."/>
            <person name="Beasley H."/>
            <person name="Blok V."/>
            <person name="Cock P.J.A."/>
            <person name="Van den Akker S.E."/>
            <person name="Holroyd N."/>
            <person name="Hunt M."/>
            <person name="Mantelin S."/>
            <person name="Naghra H."/>
            <person name="Pain A."/>
            <person name="Palomares-Rius J.E."/>
            <person name="Zarowiecki M."/>
            <person name="Berriman M."/>
            <person name="Jones J.T."/>
            <person name="Urwin P.E."/>
        </authorList>
    </citation>
    <scope>NUCLEOTIDE SEQUENCE [LARGE SCALE GENOMIC DNA]</scope>
    <source>
        <strain evidence="2">Lindley</strain>
    </source>
</reference>
<reference evidence="3" key="2">
    <citation type="submission" date="2016-06" db="UniProtKB">
        <authorList>
            <consortium name="WormBaseParasite"/>
        </authorList>
    </citation>
    <scope>IDENTIFICATION</scope>
</reference>
<feature type="region of interest" description="Disordered" evidence="1">
    <location>
        <begin position="120"/>
        <end position="151"/>
    </location>
</feature>
<organism evidence="2 3">
    <name type="scientific">Globodera pallida</name>
    <name type="common">Potato cyst nematode worm</name>
    <name type="synonym">Heterodera pallida</name>
    <dbReference type="NCBI Taxonomy" id="36090"/>
    <lineage>
        <taxon>Eukaryota</taxon>
        <taxon>Metazoa</taxon>
        <taxon>Ecdysozoa</taxon>
        <taxon>Nematoda</taxon>
        <taxon>Chromadorea</taxon>
        <taxon>Rhabditida</taxon>
        <taxon>Tylenchina</taxon>
        <taxon>Tylenchomorpha</taxon>
        <taxon>Tylenchoidea</taxon>
        <taxon>Heteroderidae</taxon>
        <taxon>Heteroderinae</taxon>
        <taxon>Globodera</taxon>
    </lineage>
</organism>
<evidence type="ECO:0000313" key="2">
    <source>
        <dbReference type="Proteomes" id="UP000050741"/>
    </source>
</evidence>
<sequence length="151" mass="15601">MQTLKLKRSNEKAPFAGPCGWRSGQDDGASEFGSRSIAALAEAMDEMTIKEAENEAPEASGNPQSSGGPVVAEPLANQSPALGRGPAENELLDSQSPPQGGGSIGHALLANQAPALNAQNNVNNAGFSNGGRGGYGGEWRGRRRRTWDEGG</sequence>
<accession>A0A183CA97</accession>
<evidence type="ECO:0000256" key="1">
    <source>
        <dbReference type="SAM" id="MobiDB-lite"/>
    </source>
</evidence>
<dbReference type="WBParaSite" id="GPLIN_000979700">
    <property type="protein sequence ID" value="GPLIN_000979700"/>
    <property type="gene ID" value="GPLIN_000979700"/>
</dbReference>
<keyword evidence="2" id="KW-1185">Reference proteome</keyword>
<name>A0A183CA97_GLOPA</name>
<feature type="compositionally biased region" description="Gly residues" evidence="1">
    <location>
        <begin position="128"/>
        <end position="138"/>
    </location>
</feature>
<feature type="region of interest" description="Disordered" evidence="1">
    <location>
        <begin position="1"/>
        <end position="33"/>
    </location>
</feature>
<dbReference type="AlphaFoldDB" id="A0A183CA97"/>
<feature type="region of interest" description="Disordered" evidence="1">
    <location>
        <begin position="45"/>
        <end position="108"/>
    </location>
</feature>
<dbReference type="Proteomes" id="UP000050741">
    <property type="component" value="Unassembled WGS sequence"/>
</dbReference>
<proteinExistence type="predicted"/>
<protein>
    <submittedName>
        <fullName evidence="3">Uncharacterized protein</fullName>
    </submittedName>
</protein>